<dbReference type="EMBL" id="KL142387">
    <property type="protein sequence ID" value="KDR73057.1"/>
    <property type="molecule type" value="Genomic_DNA"/>
</dbReference>
<evidence type="ECO:0000313" key="2">
    <source>
        <dbReference type="EMBL" id="KDR73057.1"/>
    </source>
</evidence>
<protein>
    <submittedName>
        <fullName evidence="2">Uncharacterized protein</fullName>
    </submittedName>
</protein>
<sequence length="188" mass="21289">MKRKRRRSPSRGQRTKVTGHRSERRRHKAKGKARGPRMRSVTKNQRTYNKQESGEHETPKKRTKNSSTVDFPIHSAPDELARTEKIGQRARGGVSAFGCHAKIVKSQATQKSGTKKKEQIRAKKQEQRQRFSVKTTRRKAGSTKIPNIEKDSEREKQHHKVIITMTSPHELASVEGSNGGLRVVGAIP</sequence>
<accession>A0A067SSP0</accession>
<reference evidence="3" key="1">
    <citation type="journal article" date="2014" name="Proc. Natl. Acad. Sci. U.S.A.">
        <title>Extensive sampling of basidiomycete genomes demonstrates inadequacy of the white-rot/brown-rot paradigm for wood decay fungi.</title>
        <authorList>
            <person name="Riley R."/>
            <person name="Salamov A.A."/>
            <person name="Brown D.W."/>
            <person name="Nagy L.G."/>
            <person name="Floudas D."/>
            <person name="Held B.W."/>
            <person name="Levasseur A."/>
            <person name="Lombard V."/>
            <person name="Morin E."/>
            <person name="Otillar R."/>
            <person name="Lindquist E.A."/>
            <person name="Sun H."/>
            <person name="LaButti K.M."/>
            <person name="Schmutz J."/>
            <person name="Jabbour D."/>
            <person name="Luo H."/>
            <person name="Baker S.E."/>
            <person name="Pisabarro A.G."/>
            <person name="Walton J.D."/>
            <person name="Blanchette R.A."/>
            <person name="Henrissat B."/>
            <person name="Martin F."/>
            <person name="Cullen D."/>
            <person name="Hibbett D.S."/>
            <person name="Grigoriev I.V."/>
        </authorList>
    </citation>
    <scope>NUCLEOTIDE SEQUENCE [LARGE SCALE GENOMIC DNA]</scope>
    <source>
        <strain evidence="3">CBS 339.88</strain>
    </source>
</reference>
<evidence type="ECO:0000313" key="3">
    <source>
        <dbReference type="Proteomes" id="UP000027222"/>
    </source>
</evidence>
<gene>
    <name evidence="2" type="ORF">GALMADRAFT_281236</name>
</gene>
<feature type="compositionally biased region" description="Basic and acidic residues" evidence="1">
    <location>
        <begin position="147"/>
        <end position="156"/>
    </location>
</feature>
<name>A0A067SSP0_GALM3</name>
<dbReference type="Proteomes" id="UP000027222">
    <property type="component" value="Unassembled WGS sequence"/>
</dbReference>
<feature type="compositionally biased region" description="Basic and acidic residues" evidence="1">
    <location>
        <begin position="76"/>
        <end position="85"/>
    </location>
</feature>
<dbReference type="AlphaFoldDB" id="A0A067SSP0"/>
<keyword evidence="3" id="KW-1185">Reference proteome</keyword>
<evidence type="ECO:0000256" key="1">
    <source>
        <dbReference type="SAM" id="MobiDB-lite"/>
    </source>
</evidence>
<feature type="region of interest" description="Disordered" evidence="1">
    <location>
        <begin position="1"/>
        <end position="85"/>
    </location>
</feature>
<feature type="region of interest" description="Disordered" evidence="1">
    <location>
        <begin position="106"/>
        <end position="157"/>
    </location>
</feature>
<organism evidence="2 3">
    <name type="scientific">Galerina marginata (strain CBS 339.88)</name>
    <dbReference type="NCBI Taxonomy" id="685588"/>
    <lineage>
        <taxon>Eukaryota</taxon>
        <taxon>Fungi</taxon>
        <taxon>Dikarya</taxon>
        <taxon>Basidiomycota</taxon>
        <taxon>Agaricomycotina</taxon>
        <taxon>Agaricomycetes</taxon>
        <taxon>Agaricomycetidae</taxon>
        <taxon>Agaricales</taxon>
        <taxon>Agaricineae</taxon>
        <taxon>Strophariaceae</taxon>
        <taxon>Galerina</taxon>
    </lineage>
</organism>
<feature type="compositionally biased region" description="Basic and acidic residues" evidence="1">
    <location>
        <begin position="115"/>
        <end position="129"/>
    </location>
</feature>
<dbReference type="HOGENOM" id="CLU_1441146_0_0_1"/>
<feature type="compositionally biased region" description="Polar residues" evidence="1">
    <location>
        <begin position="41"/>
        <end position="51"/>
    </location>
</feature>
<feature type="compositionally biased region" description="Basic residues" evidence="1">
    <location>
        <begin position="1"/>
        <end position="37"/>
    </location>
</feature>
<proteinExistence type="predicted"/>